<dbReference type="Proteomes" id="UP000762676">
    <property type="component" value="Unassembled WGS sequence"/>
</dbReference>
<evidence type="ECO:0000313" key="2">
    <source>
        <dbReference type="EMBL" id="GFR87459.1"/>
    </source>
</evidence>
<reference evidence="2 3" key="1">
    <citation type="journal article" date="2021" name="Elife">
        <title>Chloroplast acquisition without the gene transfer in kleptoplastic sea slugs, Plakobranchus ocellatus.</title>
        <authorList>
            <person name="Maeda T."/>
            <person name="Takahashi S."/>
            <person name="Yoshida T."/>
            <person name="Shimamura S."/>
            <person name="Takaki Y."/>
            <person name="Nagai Y."/>
            <person name="Toyoda A."/>
            <person name="Suzuki Y."/>
            <person name="Arimoto A."/>
            <person name="Ishii H."/>
            <person name="Satoh N."/>
            <person name="Nishiyama T."/>
            <person name="Hasebe M."/>
            <person name="Maruyama T."/>
            <person name="Minagawa J."/>
            <person name="Obokata J."/>
            <person name="Shigenobu S."/>
        </authorList>
    </citation>
    <scope>NUCLEOTIDE SEQUENCE [LARGE SCALE GENOMIC DNA]</scope>
</reference>
<evidence type="ECO:0000259" key="1">
    <source>
        <dbReference type="Pfam" id="PF16977"/>
    </source>
</evidence>
<proteinExistence type="predicted"/>
<organism evidence="2 3">
    <name type="scientific">Elysia marginata</name>
    <dbReference type="NCBI Taxonomy" id="1093978"/>
    <lineage>
        <taxon>Eukaryota</taxon>
        <taxon>Metazoa</taxon>
        <taxon>Spiralia</taxon>
        <taxon>Lophotrochozoa</taxon>
        <taxon>Mollusca</taxon>
        <taxon>Gastropoda</taxon>
        <taxon>Heterobranchia</taxon>
        <taxon>Euthyneura</taxon>
        <taxon>Panpulmonata</taxon>
        <taxon>Sacoglossa</taxon>
        <taxon>Placobranchoidea</taxon>
        <taxon>Plakobranchidae</taxon>
        <taxon>Elysia</taxon>
    </lineage>
</organism>
<keyword evidence="3" id="KW-1185">Reference proteome</keyword>
<dbReference type="PANTHER" id="PTHR19324">
    <property type="entry name" value="PERFORIN-LIKE PROTEIN 1"/>
    <property type="match status" value="1"/>
</dbReference>
<protein>
    <submittedName>
        <fullName evidence="2">MACPF domain-containing protein 8</fullName>
    </submittedName>
</protein>
<name>A0AAV4GQB7_9GAST</name>
<dbReference type="InterPro" id="IPR031569">
    <property type="entry name" value="ApeC"/>
</dbReference>
<dbReference type="EMBL" id="BMAT01005096">
    <property type="protein sequence ID" value="GFR87459.1"/>
    <property type="molecule type" value="Genomic_DNA"/>
</dbReference>
<dbReference type="Pfam" id="PF16977">
    <property type="entry name" value="ApeC"/>
    <property type="match status" value="1"/>
</dbReference>
<gene>
    <name evidence="2" type="ORF">ElyMa_002493600</name>
</gene>
<accession>A0AAV4GQB7</accession>
<evidence type="ECO:0000313" key="3">
    <source>
        <dbReference type="Proteomes" id="UP000762676"/>
    </source>
</evidence>
<feature type="domain" description="Apextrin C-terminal" evidence="1">
    <location>
        <begin position="222"/>
        <end position="433"/>
    </location>
</feature>
<comment type="caution">
    <text evidence="2">The sequence shown here is derived from an EMBL/GenBank/DDBJ whole genome shotgun (WGS) entry which is preliminary data.</text>
</comment>
<sequence length="436" mass="48513">MRVRNTRVHLIHPQVSIHILCVTILTCITCRQGHSFLVDDVSTLATSFQLTFMPTIVKRGITTNVSLLCEHDGNTLSQLGEISRIRIMKQSASGWDLFVEKKVANYTNIYGDGVTAAGRITKSINDTSIEVSWARANENVFGTYRCDIIGLDRNLDIAQESTPPVRILEEPVTMNDLLTLLLQTREEMNTRTQDMNRHLDAMDREISNLKDQALTQQTVAAWPEGSYALLQPRAGCPVDLTFLGGDASYFVVHTESSSGTKNQNSYTEALPLSTVTKLGPSAQLFTLRFCEARRDFTSQRWPGGSYCINKMSRKPCPSGFDEGAINLDVEDTNTTSDLRGSVITEFGDRAKIEFCCKESAFSSYRMRLPNSSPFLLYRKGGTCQPVYGMKVSEESITIDTEDNNNGDTISGSIPDVFLLSTSAKPMRFSLCFYTKS</sequence>
<dbReference type="PANTHER" id="PTHR19324:SF33">
    <property type="entry name" value="MUCIN-5AC"/>
    <property type="match status" value="1"/>
</dbReference>
<dbReference type="AlphaFoldDB" id="A0AAV4GQB7"/>